<evidence type="ECO:0000256" key="2">
    <source>
        <dbReference type="SAM" id="Phobius"/>
    </source>
</evidence>
<keyword evidence="2" id="KW-1133">Transmembrane helix</keyword>
<feature type="region of interest" description="Disordered" evidence="1">
    <location>
        <begin position="1"/>
        <end position="60"/>
    </location>
</feature>
<organism evidence="3 4">
    <name type="scientific">Leptosphaeria maculans (strain JN3 / isolate v23.1.3 / race Av1-4-5-6-7-8)</name>
    <name type="common">Blackleg fungus</name>
    <name type="synonym">Phoma lingam</name>
    <dbReference type="NCBI Taxonomy" id="985895"/>
    <lineage>
        <taxon>Eukaryota</taxon>
        <taxon>Fungi</taxon>
        <taxon>Dikarya</taxon>
        <taxon>Ascomycota</taxon>
        <taxon>Pezizomycotina</taxon>
        <taxon>Dothideomycetes</taxon>
        <taxon>Pleosporomycetidae</taxon>
        <taxon>Pleosporales</taxon>
        <taxon>Pleosporineae</taxon>
        <taxon>Leptosphaeriaceae</taxon>
        <taxon>Plenodomus</taxon>
        <taxon>Plenodomus lingam/Leptosphaeria maculans species complex</taxon>
    </lineage>
</organism>
<feature type="region of interest" description="Disordered" evidence="1">
    <location>
        <begin position="94"/>
        <end position="171"/>
    </location>
</feature>
<name>E4ZG97_LEPMJ</name>
<evidence type="ECO:0000313" key="3">
    <source>
        <dbReference type="EMBL" id="CBX90317.1"/>
    </source>
</evidence>
<sequence>MASTTSPPEMARVQLPPSPPPSPQVTRRRPERKKKKADPFEELALTPLPSRPSTAENLPGQEDESMLATIILTPILFVSFVVSLFWVNRRNRARRSQAHTTHSSLLSSLAPSTWLDPEPYQDPTDSTWGQRGDAPGHPESYDALSQPKGAGGQSQENNNNNTKKKKKKSWHLNKKIRKVAKLEVSDAFEMRGRVMAMVLFLMLLVAVAIWTVLKWIVLSMSNMIAAVRS</sequence>
<accession>E4ZG97</accession>
<dbReference type="GeneID" id="13292087"/>
<dbReference type="AlphaFoldDB" id="E4ZG97"/>
<proteinExistence type="predicted"/>
<reference evidence="4" key="1">
    <citation type="journal article" date="2011" name="Nat. Commun.">
        <title>Effector diversification within compartments of the Leptosphaeria maculans genome affected by Repeat-Induced Point mutations.</title>
        <authorList>
            <person name="Rouxel T."/>
            <person name="Grandaubert J."/>
            <person name="Hane J.K."/>
            <person name="Hoede C."/>
            <person name="van de Wouw A.P."/>
            <person name="Couloux A."/>
            <person name="Dominguez V."/>
            <person name="Anthouard V."/>
            <person name="Bally P."/>
            <person name="Bourras S."/>
            <person name="Cozijnsen A.J."/>
            <person name="Ciuffetti L.M."/>
            <person name="Degrave A."/>
            <person name="Dilmaghani A."/>
            <person name="Duret L."/>
            <person name="Fudal I."/>
            <person name="Goodwin S.B."/>
            <person name="Gout L."/>
            <person name="Glaser N."/>
            <person name="Linglin J."/>
            <person name="Kema G.H.J."/>
            <person name="Lapalu N."/>
            <person name="Lawrence C.B."/>
            <person name="May K."/>
            <person name="Meyer M."/>
            <person name="Ollivier B."/>
            <person name="Poulain J."/>
            <person name="Schoch C.L."/>
            <person name="Simon A."/>
            <person name="Spatafora J.W."/>
            <person name="Stachowiak A."/>
            <person name="Turgeon B.G."/>
            <person name="Tyler B.M."/>
            <person name="Vincent D."/>
            <person name="Weissenbach J."/>
            <person name="Amselem J."/>
            <person name="Quesneville H."/>
            <person name="Oliver R.P."/>
            <person name="Wincker P."/>
            <person name="Balesdent M.-H."/>
            <person name="Howlett B.J."/>
        </authorList>
    </citation>
    <scope>NUCLEOTIDE SEQUENCE [LARGE SCALE GENOMIC DNA]</scope>
    <source>
        <strain evidence="4">JN3 / isolate v23.1.3 / race Av1-4-5-6-7-8</strain>
    </source>
</reference>
<keyword evidence="4" id="KW-1185">Reference proteome</keyword>
<keyword evidence="2" id="KW-0472">Membrane</keyword>
<gene>
    <name evidence="3" type="ORF">LEMA_P064430.1</name>
</gene>
<dbReference type="OrthoDB" id="4156595at2759"/>
<feature type="compositionally biased region" description="Basic residues" evidence="1">
    <location>
        <begin position="162"/>
        <end position="171"/>
    </location>
</feature>
<dbReference type="RefSeq" id="XP_003833682.1">
    <property type="nucleotide sequence ID" value="XM_003833634.1"/>
</dbReference>
<dbReference type="Proteomes" id="UP000002668">
    <property type="component" value="Genome"/>
</dbReference>
<protein>
    <submittedName>
        <fullName evidence="3">Uncharacterized protein</fullName>
    </submittedName>
</protein>
<keyword evidence="2" id="KW-0812">Transmembrane</keyword>
<evidence type="ECO:0000256" key="1">
    <source>
        <dbReference type="SAM" id="MobiDB-lite"/>
    </source>
</evidence>
<dbReference type="EMBL" id="FP929064">
    <property type="protein sequence ID" value="CBX90317.1"/>
    <property type="molecule type" value="Genomic_DNA"/>
</dbReference>
<feature type="compositionally biased region" description="Basic residues" evidence="1">
    <location>
        <begin position="26"/>
        <end position="36"/>
    </location>
</feature>
<feature type="transmembrane region" description="Helical" evidence="2">
    <location>
        <begin position="66"/>
        <end position="87"/>
    </location>
</feature>
<feature type="transmembrane region" description="Helical" evidence="2">
    <location>
        <begin position="194"/>
        <end position="213"/>
    </location>
</feature>
<dbReference type="HOGENOM" id="CLU_079673_0_0_1"/>
<dbReference type="VEuPathDB" id="FungiDB:LEMA_P064430.1"/>
<dbReference type="OMA" id="WLDPEPY"/>
<evidence type="ECO:0000313" key="4">
    <source>
        <dbReference type="Proteomes" id="UP000002668"/>
    </source>
</evidence>
<dbReference type="InParanoid" id="E4ZG97"/>
<dbReference type="eggNOG" id="ENOG502T1TY">
    <property type="taxonomic scope" value="Eukaryota"/>
</dbReference>